<dbReference type="GO" id="GO:0005886">
    <property type="term" value="C:plasma membrane"/>
    <property type="evidence" value="ECO:0007669"/>
    <property type="project" value="UniProtKB-SubCell"/>
</dbReference>
<dbReference type="EMBL" id="CP003117">
    <property type="protein sequence ID" value="AET64072.1"/>
    <property type="molecule type" value="Genomic_DNA"/>
</dbReference>
<comment type="subcellular location">
    <subcellularLocation>
        <location evidence="1">Cell membrane</location>
        <topology evidence="1">Peripheral membrane protein</topology>
    </subcellularLocation>
</comment>
<keyword evidence="2" id="KW-0500">Molybdenum</keyword>
<dbReference type="OrthoDB" id="36889at2157"/>
<organism evidence="4 5">
    <name type="scientific">Methanothrix harundinacea (strain 6Ac)</name>
    <name type="common">Methanosaeta harundinacea</name>
    <dbReference type="NCBI Taxonomy" id="1110509"/>
    <lineage>
        <taxon>Archaea</taxon>
        <taxon>Methanobacteriati</taxon>
        <taxon>Methanobacteriota</taxon>
        <taxon>Stenosarchaea group</taxon>
        <taxon>Methanomicrobia</taxon>
        <taxon>Methanotrichales</taxon>
        <taxon>Methanotrichaceae</taxon>
        <taxon>Methanothrix</taxon>
    </lineage>
</organism>
<proteinExistence type="predicted"/>
<dbReference type="InterPro" id="IPR008995">
    <property type="entry name" value="Mo/tungstate-bd_C_term_dom"/>
</dbReference>
<dbReference type="RefSeq" id="WP_014586257.1">
    <property type="nucleotide sequence ID" value="NC_017527.1"/>
</dbReference>
<accession>G7WK79</accession>
<dbReference type="Gene3D" id="2.40.50.100">
    <property type="match status" value="1"/>
</dbReference>
<gene>
    <name evidence="4" type="ordered locus">Mhar_0694</name>
</gene>
<dbReference type="STRING" id="1110509.Mhar_0694"/>
<dbReference type="PROSITE" id="PS51866">
    <property type="entry name" value="MOP"/>
    <property type="match status" value="1"/>
</dbReference>
<dbReference type="Proteomes" id="UP000005877">
    <property type="component" value="Chromosome"/>
</dbReference>
<dbReference type="HOGENOM" id="CLU_118993_1_3_2"/>
<dbReference type="GO" id="GO:0015689">
    <property type="term" value="P:molybdate ion transport"/>
    <property type="evidence" value="ECO:0007669"/>
    <property type="project" value="InterPro"/>
</dbReference>
<sequence length="69" mass="7232">MQISARNVLSGRVKSVTYGVVSAEVVVELSGGEEIVSVITKRSAEELGLSEGKEVLVVVKATSVMIALE</sequence>
<dbReference type="SUPFAM" id="SSF50331">
    <property type="entry name" value="MOP-like"/>
    <property type="match status" value="1"/>
</dbReference>
<name>G7WK79_METH6</name>
<dbReference type="AlphaFoldDB" id="G7WK79"/>
<feature type="domain" description="Mop" evidence="3">
    <location>
        <begin position="2"/>
        <end position="68"/>
    </location>
</feature>
<evidence type="ECO:0000313" key="5">
    <source>
        <dbReference type="Proteomes" id="UP000005877"/>
    </source>
</evidence>
<dbReference type="NCBIfam" id="TIGR00638">
    <property type="entry name" value="Mop"/>
    <property type="match status" value="1"/>
</dbReference>
<evidence type="ECO:0000256" key="2">
    <source>
        <dbReference type="ARBA" id="ARBA00022505"/>
    </source>
</evidence>
<evidence type="ECO:0000256" key="1">
    <source>
        <dbReference type="ARBA" id="ARBA00004202"/>
    </source>
</evidence>
<dbReference type="GeneID" id="12509863"/>
<keyword evidence="5" id="KW-1185">Reference proteome</keyword>
<reference evidence="4 5" key="1">
    <citation type="journal article" date="2012" name="PLoS ONE">
        <title>The genome characteristics and predicted function of methyl-group oxidation pathway in the obligate aceticlastic methanogens, Methanosaeta spp.</title>
        <authorList>
            <person name="Zhu J."/>
            <person name="Zheng H."/>
            <person name="Ai G."/>
            <person name="Zhang G."/>
            <person name="Liu D."/>
            <person name="Liu X."/>
            <person name="Dong X."/>
        </authorList>
    </citation>
    <scope>NUCLEOTIDE SEQUENCE [LARGE SCALE GENOMIC DNA]</scope>
    <source>
        <strain evidence="4 5">6Ac</strain>
    </source>
</reference>
<dbReference type="KEGG" id="mhi:Mhar_0694"/>
<dbReference type="Pfam" id="PF03459">
    <property type="entry name" value="TOBE"/>
    <property type="match status" value="1"/>
</dbReference>
<dbReference type="PATRIC" id="fig|1110509.7.peg.777"/>
<evidence type="ECO:0000259" key="3">
    <source>
        <dbReference type="PROSITE" id="PS51866"/>
    </source>
</evidence>
<dbReference type="InterPro" id="IPR004606">
    <property type="entry name" value="Mop_domain"/>
</dbReference>
<evidence type="ECO:0000313" key="4">
    <source>
        <dbReference type="EMBL" id="AET64072.1"/>
    </source>
</evidence>
<protein>
    <submittedName>
        <fullName evidence="4">Molybdenum-pterin-binding-protein</fullName>
    </submittedName>
</protein>
<dbReference type="InterPro" id="IPR005116">
    <property type="entry name" value="Transp-assoc_OB_typ1"/>
</dbReference>